<evidence type="ECO:0000313" key="5">
    <source>
        <dbReference type="EMBL" id="PTE08827.1"/>
    </source>
</evidence>
<gene>
    <name evidence="5" type="ORF">C9427_19425</name>
</gene>
<feature type="domain" description="DJ-1/PfpI" evidence="4">
    <location>
        <begin position="28"/>
        <end position="227"/>
    </location>
</feature>
<proteinExistence type="inferred from homology"/>
<dbReference type="GO" id="GO:0005737">
    <property type="term" value="C:cytoplasm"/>
    <property type="evidence" value="ECO:0007669"/>
    <property type="project" value="TreeGrafter"/>
</dbReference>
<name>A0A2T4IT66_9HYPH</name>
<evidence type="ECO:0000259" key="4">
    <source>
        <dbReference type="Pfam" id="PF01965"/>
    </source>
</evidence>
<dbReference type="PANTHER" id="PTHR48094:SF11">
    <property type="entry name" value="GLUTATHIONE-INDEPENDENT GLYOXALASE HSP31-RELATED"/>
    <property type="match status" value="1"/>
</dbReference>
<dbReference type="InterPro" id="IPR050325">
    <property type="entry name" value="Prot/Nucl_acid_deglycase"/>
</dbReference>
<organism evidence="5 6">
    <name type="scientific">Mesorhizobium helmanticense</name>
    <dbReference type="NCBI Taxonomy" id="1776423"/>
    <lineage>
        <taxon>Bacteria</taxon>
        <taxon>Pseudomonadati</taxon>
        <taxon>Pseudomonadota</taxon>
        <taxon>Alphaproteobacteria</taxon>
        <taxon>Hyphomicrobiales</taxon>
        <taxon>Phyllobacteriaceae</taxon>
        <taxon>Mesorhizobium</taxon>
    </lineage>
</organism>
<evidence type="ECO:0000256" key="3">
    <source>
        <dbReference type="ARBA" id="ARBA00038493"/>
    </source>
</evidence>
<dbReference type="RefSeq" id="WP_107650720.1">
    <property type="nucleotide sequence ID" value="NZ_PZJX01000033.1"/>
</dbReference>
<evidence type="ECO:0000256" key="1">
    <source>
        <dbReference type="ARBA" id="ARBA00023016"/>
    </source>
</evidence>
<sequence>MPNILIVLSAADRWTRADGSVYETGVWAEEFVVIDEALIKAGFEVDLASPGGVAPTMDKRSLDTKTVGEEVARRMRGYLAKNSARIEAPLVLADVDVSRYDAVVVPGGHGPVEDLYKDPDMGRVLVEANRNQKIIAAVCHGPAALLAAKDETGQWPFAGRKMTSLTDEEEIEFGTADNAPWLLADTLRKSGAVFEQGPNWAVHVVEDGNLLTGQNPGSSAALAEAVTAALR</sequence>
<dbReference type="GO" id="GO:0019172">
    <property type="term" value="F:glyoxalase III activity"/>
    <property type="evidence" value="ECO:0007669"/>
    <property type="project" value="TreeGrafter"/>
</dbReference>
<comment type="similarity">
    <text evidence="3">Belongs to the peptidase C56 family. HSP31-like subfamily.</text>
</comment>
<dbReference type="CDD" id="cd03141">
    <property type="entry name" value="GATase1_Hsp31_like"/>
    <property type="match status" value="1"/>
</dbReference>
<dbReference type="InterPro" id="IPR029062">
    <property type="entry name" value="Class_I_gatase-like"/>
</dbReference>
<dbReference type="InterPro" id="IPR002818">
    <property type="entry name" value="DJ-1/PfpI"/>
</dbReference>
<dbReference type="PANTHER" id="PTHR48094">
    <property type="entry name" value="PROTEIN/NUCLEIC ACID DEGLYCASE DJ-1-RELATED"/>
    <property type="match status" value="1"/>
</dbReference>
<evidence type="ECO:0000313" key="6">
    <source>
        <dbReference type="Proteomes" id="UP000240259"/>
    </source>
</evidence>
<keyword evidence="1" id="KW-0346">Stress response</keyword>
<dbReference type="Pfam" id="PF01965">
    <property type="entry name" value="DJ-1_PfpI"/>
    <property type="match status" value="1"/>
</dbReference>
<keyword evidence="5" id="KW-0808">Transferase</keyword>
<dbReference type="Gene3D" id="3.40.50.880">
    <property type="match status" value="1"/>
</dbReference>
<keyword evidence="2" id="KW-0456">Lyase</keyword>
<dbReference type="EMBL" id="PZJX01000033">
    <property type="protein sequence ID" value="PTE08827.1"/>
    <property type="molecule type" value="Genomic_DNA"/>
</dbReference>
<dbReference type="GO" id="GO:0016740">
    <property type="term" value="F:transferase activity"/>
    <property type="evidence" value="ECO:0007669"/>
    <property type="project" value="UniProtKB-KW"/>
</dbReference>
<dbReference type="Proteomes" id="UP000240259">
    <property type="component" value="Unassembled WGS sequence"/>
</dbReference>
<protein>
    <submittedName>
        <fullName evidence="5">Type 1 glutamine amidotransferase domain-containing protein</fullName>
    </submittedName>
</protein>
<evidence type="ECO:0000256" key="2">
    <source>
        <dbReference type="ARBA" id="ARBA00023239"/>
    </source>
</evidence>
<comment type="caution">
    <text evidence="5">The sequence shown here is derived from an EMBL/GenBank/DDBJ whole genome shotgun (WGS) entry which is preliminary data.</text>
</comment>
<keyword evidence="6" id="KW-1185">Reference proteome</keyword>
<dbReference type="SUPFAM" id="SSF52317">
    <property type="entry name" value="Class I glutamine amidotransferase-like"/>
    <property type="match status" value="1"/>
</dbReference>
<keyword evidence="5" id="KW-0315">Glutamine amidotransferase</keyword>
<dbReference type="AlphaFoldDB" id="A0A2T4IT66"/>
<dbReference type="OrthoDB" id="9792284at2"/>
<accession>A0A2T4IT66</accession>
<dbReference type="GO" id="GO:0019243">
    <property type="term" value="P:methylglyoxal catabolic process to D-lactate via S-lactoyl-glutathione"/>
    <property type="evidence" value="ECO:0007669"/>
    <property type="project" value="TreeGrafter"/>
</dbReference>
<reference evidence="5 6" key="1">
    <citation type="submission" date="2018-03" db="EMBL/GenBank/DDBJ databases">
        <title>Genome sequence of the symbiotic type strain Mesorhizobium helmanticense CSLC115NT isolated from Lotus corniculatus nodules.</title>
        <authorList>
            <person name="Sannazzaro A.I."/>
            <person name="Torres Tejerizo G.A."/>
            <person name="Dip D."/>
            <person name="Caballero M."/>
            <person name="Pistorio M."/>
            <person name="Estrella M.J."/>
        </authorList>
    </citation>
    <scope>NUCLEOTIDE SEQUENCE [LARGE SCALE GENOMIC DNA]</scope>
    <source>
        <strain evidence="5 6">CSLC115N</strain>
    </source>
</reference>